<evidence type="ECO:0008006" key="5">
    <source>
        <dbReference type="Google" id="ProtNLM"/>
    </source>
</evidence>
<dbReference type="EMBL" id="PKKO01000001">
    <property type="protein sequence ID" value="PKY73112.1"/>
    <property type="molecule type" value="Genomic_DNA"/>
</dbReference>
<keyword evidence="2" id="KW-0472">Membrane</keyword>
<feature type="transmembrane region" description="Helical" evidence="2">
    <location>
        <begin position="12"/>
        <end position="37"/>
    </location>
</feature>
<evidence type="ECO:0000313" key="3">
    <source>
        <dbReference type="EMBL" id="PKY73112.1"/>
    </source>
</evidence>
<reference evidence="3 4" key="1">
    <citation type="submission" date="2017-12" db="EMBL/GenBank/DDBJ databases">
        <title>Phylogenetic diversity of female urinary microbiome.</title>
        <authorList>
            <person name="Thomas-White K."/>
            <person name="Wolfe A.J."/>
        </authorList>
    </citation>
    <scope>NUCLEOTIDE SEQUENCE [LARGE SCALE GENOMIC DNA]</scope>
    <source>
        <strain evidence="3 4">UMB0402</strain>
    </source>
</reference>
<gene>
    <name evidence="3" type="ORF">CYJ19_00520</name>
</gene>
<evidence type="ECO:0000256" key="1">
    <source>
        <dbReference type="SAM" id="MobiDB-lite"/>
    </source>
</evidence>
<dbReference type="AlphaFoldDB" id="A0A2I1IPQ7"/>
<dbReference type="GeneID" id="35866104"/>
<keyword evidence="2" id="KW-1133">Transmembrane helix</keyword>
<sequence>MNGIDKLQALPVGIQATIGVLALVQITLIVIALIKLARTDGRIKGVPRAAWLIIILLGQLLGSTIFLIAAHLEQKDRREKQGNELSGSAPSAVVGTAQQKADTETAIGHLYGDAS</sequence>
<accession>A0A2I1IPQ7</accession>
<protein>
    <recommendedName>
        <fullName evidence="5">Cardiolipin synthase N-terminal domain-containing protein</fullName>
    </recommendedName>
</protein>
<dbReference type="STRING" id="33007.HMPREF3198_00727"/>
<evidence type="ECO:0000256" key="2">
    <source>
        <dbReference type="SAM" id="Phobius"/>
    </source>
</evidence>
<feature type="transmembrane region" description="Helical" evidence="2">
    <location>
        <begin position="49"/>
        <end position="70"/>
    </location>
</feature>
<evidence type="ECO:0000313" key="4">
    <source>
        <dbReference type="Proteomes" id="UP000235122"/>
    </source>
</evidence>
<keyword evidence="2" id="KW-0812">Transmembrane</keyword>
<keyword evidence="4" id="KW-1185">Reference proteome</keyword>
<feature type="region of interest" description="Disordered" evidence="1">
    <location>
        <begin position="79"/>
        <end position="100"/>
    </location>
</feature>
<name>A0A2I1IPQ7_9ACTO</name>
<dbReference type="RefSeq" id="WP_024330804.1">
    <property type="nucleotide sequence ID" value="NZ_JASOXK010000001.1"/>
</dbReference>
<dbReference type="Proteomes" id="UP000235122">
    <property type="component" value="Unassembled WGS sequence"/>
</dbReference>
<organism evidence="3 4">
    <name type="scientific">Winkia neuii</name>
    <dbReference type="NCBI Taxonomy" id="33007"/>
    <lineage>
        <taxon>Bacteria</taxon>
        <taxon>Bacillati</taxon>
        <taxon>Actinomycetota</taxon>
        <taxon>Actinomycetes</taxon>
        <taxon>Actinomycetales</taxon>
        <taxon>Actinomycetaceae</taxon>
        <taxon>Winkia</taxon>
    </lineage>
</organism>
<proteinExistence type="predicted"/>
<comment type="caution">
    <text evidence="3">The sequence shown here is derived from an EMBL/GenBank/DDBJ whole genome shotgun (WGS) entry which is preliminary data.</text>
</comment>